<feature type="transmembrane region" description="Helical" evidence="1">
    <location>
        <begin position="176"/>
        <end position="204"/>
    </location>
</feature>
<feature type="transmembrane region" description="Helical" evidence="1">
    <location>
        <begin position="216"/>
        <end position="237"/>
    </location>
</feature>
<evidence type="ECO:0000313" key="4">
    <source>
        <dbReference type="Proteomes" id="UP000298471"/>
    </source>
</evidence>
<dbReference type="InterPro" id="IPR013694">
    <property type="entry name" value="VIT"/>
</dbReference>
<name>A0A4Z0QI77_9BACT</name>
<dbReference type="PROSITE" id="PS51468">
    <property type="entry name" value="VIT"/>
    <property type="match status" value="1"/>
</dbReference>
<keyword evidence="1" id="KW-0472">Membrane</keyword>
<sequence>MRNLLNPKWLLLLNTLPVVLLVLLCYGEFSVIQSLLPPASVQLWQGFGLGLAGLGIGTLAYAGVQLRRGREVGVGYSVLALVAYSAFLLLYMGYDAELVPRAVPRWMIPTEPFLYTITLLMPTLAHALFALVVHWTPTERLPTAAVNFVLAFVAPLAWYVLLLVPFSAFDSGHQGWFWGALFAVTLAAGVIGFLFFVVRGAYIMGLKRGEDAEFHLVWKLLIALILPVLGLLVNNGLFFGRLMGGETGVFGNFNDPWFYALAVLNGLLLSVPDGNNPRQRLLVFLGRSVLLGYTLYFFIVFLPFLPLSVLAVLLIGLGFLMLTPLVLLVVHVRELGADLEFLERFYPRRWLRAGLVAGFLTLPLVMTGRYLHNRWVLHEALAYRYSPDYSRRYSLDEQALVRTLQTVREHKERTDDFFQGKHVPYLATYFNWLVLDNLTLSDQKIADLEQLFLGTPLKAAFSEVTVTATGATTSTSTAVARPALTSLTSRSTYDAQQQAWVSWLDLKVANANTTQQAGEYTTLLELPTGCWVGNYYLDMNGRREPGILAEKKTAAWVYAQILNERQVRDPGLLAYTDDQHVSLRVYPVVGDAPRTTGIQLLHKEPVTLTIDGRQVTLGGPAGSSGATAAATANQEVVLVSAAAKAQLPLVRRTPYYHFLLDVSAAQVDNRTTYAAGIKSKFALPAADKQTRFTLVDAYTTPVPTGASWQQALAQHESRGGFYLEGALRKLLFEVRQHPGPTYPVIVVVTDKPENAIWGAGLAELSSAYPEGDQFYVLASDGRLAAHSLRTNSQAVWPDAPAPGTPQPVRAWPDAAQPRAYLPNNERADIVVNDAKIGLPQPTSANSRWQTGLLLHGYQQWQAFHPEATDQQRVPFVQASFRAGIMTPFTAYLALENEAQKAALARKQQQVLNANAALDVDESSQDTVTEVPIDGGVSLLLAAGVGLGVRGLRRRKQARGK</sequence>
<dbReference type="InterPro" id="IPR058207">
    <property type="entry name" value="PID_CTERM"/>
</dbReference>
<proteinExistence type="predicted"/>
<feature type="transmembrane region" description="Helical" evidence="1">
    <location>
        <begin position="145"/>
        <end position="164"/>
    </location>
</feature>
<feature type="transmembrane region" description="Helical" evidence="1">
    <location>
        <begin position="310"/>
        <end position="330"/>
    </location>
</feature>
<feature type="transmembrane region" description="Helical" evidence="1">
    <location>
        <begin position="350"/>
        <end position="371"/>
    </location>
</feature>
<feature type="transmembrane region" description="Helical" evidence="1">
    <location>
        <begin position="74"/>
        <end position="93"/>
    </location>
</feature>
<dbReference type="NCBIfam" id="NF046080">
    <property type="entry name" value="PID_CTERM"/>
    <property type="match status" value="1"/>
</dbReference>
<feature type="transmembrane region" description="Helical" evidence="1">
    <location>
        <begin position="43"/>
        <end position="62"/>
    </location>
</feature>
<keyword evidence="1" id="KW-1133">Transmembrane helix</keyword>
<dbReference type="OrthoDB" id="1801976at2"/>
<feature type="transmembrane region" description="Helical" evidence="1">
    <location>
        <begin position="257"/>
        <end position="274"/>
    </location>
</feature>
<dbReference type="AlphaFoldDB" id="A0A4Z0QI77"/>
<organism evidence="3 4">
    <name type="scientific">Hymenobacter metallicola</name>
    <dbReference type="NCBI Taxonomy" id="2563114"/>
    <lineage>
        <taxon>Bacteria</taxon>
        <taxon>Pseudomonadati</taxon>
        <taxon>Bacteroidota</taxon>
        <taxon>Cytophagia</taxon>
        <taxon>Cytophagales</taxon>
        <taxon>Hymenobacteraceae</taxon>
        <taxon>Hymenobacter</taxon>
    </lineage>
</organism>
<evidence type="ECO:0000313" key="3">
    <source>
        <dbReference type="EMBL" id="TGE29474.1"/>
    </source>
</evidence>
<dbReference type="InterPro" id="IPR027550">
    <property type="entry name" value="MSEP-CTERM"/>
</dbReference>
<feature type="transmembrane region" description="Helical" evidence="1">
    <location>
        <begin position="281"/>
        <end position="304"/>
    </location>
</feature>
<dbReference type="NCBIfam" id="TIGR04286">
    <property type="entry name" value="MSEP-CTERM"/>
    <property type="match status" value="1"/>
</dbReference>
<gene>
    <name evidence="3" type="ORF">E5K02_08480</name>
</gene>
<comment type="caution">
    <text evidence="3">The sequence shown here is derived from an EMBL/GenBank/DDBJ whole genome shotgun (WGS) entry which is preliminary data.</text>
</comment>
<feature type="domain" description="VIT" evidence="2">
    <location>
        <begin position="472"/>
        <end position="602"/>
    </location>
</feature>
<dbReference type="EMBL" id="SRMB01000001">
    <property type="protein sequence ID" value="TGE29474.1"/>
    <property type="molecule type" value="Genomic_DNA"/>
</dbReference>
<evidence type="ECO:0000259" key="2">
    <source>
        <dbReference type="PROSITE" id="PS51468"/>
    </source>
</evidence>
<dbReference type="Proteomes" id="UP000298471">
    <property type="component" value="Unassembled WGS sequence"/>
</dbReference>
<accession>A0A4Z0QI77</accession>
<keyword evidence="1" id="KW-0812">Transmembrane</keyword>
<protein>
    <submittedName>
        <fullName evidence="3">MSEP-CTERM sorting domain-containing protein</fullName>
    </submittedName>
</protein>
<evidence type="ECO:0000256" key="1">
    <source>
        <dbReference type="SAM" id="Phobius"/>
    </source>
</evidence>
<reference evidence="3 4" key="1">
    <citation type="submission" date="2019-04" db="EMBL/GenBank/DDBJ databases">
        <authorList>
            <person name="Feng G."/>
            <person name="Zhang J."/>
            <person name="Zhu H."/>
        </authorList>
    </citation>
    <scope>NUCLEOTIDE SEQUENCE [LARGE SCALE GENOMIC DNA]</scope>
    <source>
        <strain evidence="3 4">9PBR-1</strain>
    </source>
</reference>
<feature type="transmembrane region" description="Helical" evidence="1">
    <location>
        <begin position="113"/>
        <end position="133"/>
    </location>
</feature>
<dbReference type="RefSeq" id="WP_135393949.1">
    <property type="nucleotide sequence ID" value="NZ_SRMB01000001.1"/>
</dbReference>
<keyword evidence="4" id="KW-1185">Reference proteome</keyword>